<feature type="domain" description="Immunoglobulin V-set" evidence="12">
    <location>
        <begin position="37"/>
        <end position="127"/>
    </location>
</feature>
<evidence type="ECO:0000256" key="10">
    <source>
        <dbReference type="ARBA" id="ARBA00023319"/>
    </source>
</evidence>
<dbReference type="PANTHER" id="PTHR11860:SF101">
    <property type="entry name" value="CMRF35-LIKE MOLECULE 1"/>
    <property type="match status" value="1"/>
</dbReference>
<dbReference type="InterPro" id="IPR036179">
    <property type="entry name" value="Ig-like_dom_sf"/>
</dbReference>
<dbReference type="Pfam" id="PF07686">
    <property type="entry name" value="V-set"/>
    <property type="match status" value="2"/>
</dbReference>
<comment type="similarity">
    <text evidence="11">Belongs to the CD300 family.</text>
</comment>
<evidence type="ECO:0000256" key="9">
    <source>
        <dbReference type="ARBA" id="ARBA00023170"/>
    </source>
</evidence>
<dbReference type="AlphaFoldDB" id="A0A8J5ZXY1"/>
<evidence type="ECO:0000256" key="8">
    <source>
        <dbReference type="ARBA" id="ARBA00023157"/>
    </source>
</evidence>
<comment type="caution">
    <text evidence="13">The sequence shown here is derived from an EMBL/GenBank/DDBJ whole genome shotgun (WGS) entry which is preliminary data.</text>
</comment>
<keyword evidence="3" id="KW-0812">Transmembrane</keyword>
<dbReference type="GO" id="GO:0004888">
    <property type="term" value="F:transmembrane signaling receptor activity"/>
    <property type="evidence" value="ECO:0007669"/>
    <property type="project" value="TreeGrafter"/>
</dbReference>
<protein>
    <submittedName>
        <fullName evidence="13">CMRF35-like molecule 5</fullName>
    </submittedName>
</protein>
<evidence type="ECO:0000256" key="2">
    <source>
        <dbReference type="ARBA" id="ARBA00022475"/>
    </source>
</evidence>
<dbReference type="Proteomes" id="UP000700334">
    <property type="component" value="Unassembled WGS sequence"/>
</dbReference>
<evidence type="ECO:0000313" key="13">
    <source>
        <dbReference type="EMBL" id="KAG8511874.1"/>
    </source>
</evidence>
<keyword evidence="2" id="KW-1003">Cell membrane</keyword>
<feature type="domain" description="Immunoglobulin V-set" evidence="12">
    <location>
        <begin position="492"/>
        <end position="573"/>
    </location>
</feature>
<keyword evidence="10" id="KW-0393">Immunoglobulin domain</keyword>
<evidence type="ECO:0000256" key="1">
    <source>
        <dbReference type="ARBA" id="ARBA00004251"/>
    </source>
</evidence>
<reference evidence="13" key="1">
    <citation type="journal article" date="2021" name="Evol. Appl.">
        <title>The genome of the Pyrenean desman and the effects of bottlenecks and inbreeding on the genomic landscape of an endangered species.</title>
        <authorList>
            <person name="Escoda L."/>
            <person name="Castresana J."/>
        </authorList>
    </citation>
    <scope>NUCLEOTIDE SEQUENCE</scope>
    <source>
        <strain evidence="13">IBE-C5619</strain>
    </source>
</reference>
<gene>
    <name evidence="13" type="ORF">J0S82_017187</name>
</gene>
<keyword evidence="7" id="KW-0472">Membrane</keyword>
<dbReference type="EMBL" id="JAGFMF010011813">
    <property type="protein sequence ID" value="KAG8511874.1"/>
    <property type="molecule type" value="Genomic_DNA"/>
</dbReference>
<dbReference type="PANTHER" id="PTHR11860">
    <property type="entry name" value="POLYMERIC-IMMUNOGLOBULIN RECEPTOR"/>
    <property type="match status" value="1"/>
</dbReference>
<name>A0A8J5ZXY1_GALPY</name>
<comment type="subcellular location">
    <subcellularLocation>
        <location evidence="1">Cell membrane</location>
        <topology evidence="1">Single-pass type I membrane protein</topology>
    </subcellularLocation>
</comment>
<dbReference type="GO" id="GO:0002376">
    <property type="term" value="P:immune system process"/>
    <property type="evidence" value="ECO:0007669"/>
    <property type="project" value="UniProtKB-KW"/>
</dbReference>
<evidence type="ECO:0000259" key="12">
    <source>
        <dbReference type="Pfam" id="PF07686"/>
    </source>
</evidence>
<evidence type="ECO:0000256" key="11">
    <source>
        <dbReference type="ARBA" id="ARBA00043958"/>
    </source>
</evidence>
<keyword evidence="14" id="KW-1185">Reference proteome</keyword>
<dbReference type="GO" id="GO:0005886">
    <property type="term" value="C:plasma membrane"/>
    <property type="evidence" value="ECO:0007669"/>
    <property type="project" value="UniProtKB-SubCell"/>
</dbReference>
<keyword evidence="6" id="KW-1133">Transmembrane helix</keyword>
<organism evidence="13 14">
    <name type="scientific">Galemys pyrenaicus</name>
    <name type="common">Iberian desman</name>
    <name type="synonym">Pyrenean desman</name>
    <dbReference type="NCBI Taxonomy" id="202257"/>
    <lineage>
        <taxon>Eukaryota</taxon>
        <taxon>Metazoa</taxon>
        <taxon>Chordata</taxon>
        <taxon>Craniata</taxon>
        <taxon>Vertebrata</taxon>
        <taxon>Euteleostomi</taxon>
        <taxon>Mammalia</taxon>
        <taxon>Eutheria</taxon>
        <taxon>Laurasiatheria</taxon>
        <taxon>Eulipotyphla</taxon>
        <taxon>Talpidae</taxon>
        <taxon>Galemys</taxon>
    </lineage>
</organism>
<evidence type="ECO:0000313" key="14">
    <source>
        <dbReference type="Proteomes" id="UP000700334"/>
    </source>
</evidence>
<keyword evidence="9" id="KW-0675">Receptor</keyword>
<proteinExistence type="inferred from homology"/>
<dbReference type="InterPro" id="IPR013106">
    <property type="entry name" value="Ig_V-set"/>
</dbReference>
<dbReference type="FunFam" id="2.60.40.10:FF:000370">
    <property type="entry name" value="CMRF35-like molecule 1"/>
    <property type="match status" value="1"/>
</dbReference>
<dbReference type="OrthoDB" id="9665428at2759"/>
<evidence type="ECO:0000256" key="3">
    <source>
        <dbReference type="ARBA" id="ARBA00022692"/>
    </source>
</evidence>
<sequence>MFTSSPLDDAASRRQEAAGLCAVGVTGSSAEQGWERSSLTIQCRYGPGWEPYRKFWCRGANWSSCKTLVETTGSEQEVKRGRVSIRDHHNDRTFTVTMEKLRLDDADTYWCGIDKVEADLRAQVEVTIDRGKSMCLCGGLCRACSVLVPQVPVLGNCHSESGGLKAHGSQRTPGRAGKRALESAHILGLSPRSSLLCCIHFWLPVLLKLPLLLCLLGAILWVRRPQRGPPDMEPATPCPSDQSQVFPEHKLQEDRVAPLCAADGCSLIRSPLQTSNMHEKGAFAHSPSAGPESAVSAAWPRRGDCPDLPTGGCVGSGSRKAWGRSHAGFNAPLSLLLFSAVLEPEHFRLSWALRVADPALRGLRSGAGAGLHNGEACWGPSCKLSRLGVGQSLVRAGRCRELRQEQEGTGQRLKCKFNVCVRTEPGRGCSRDRRAARAGEELGGLSACLEDGPGQGLWSHQLLPLCVQSGAQCGCWCLDGPNIMTGSWGVSELQCRYQEEYADDVKFWCKDSWWILRERIAETSESEREGRSGRVSIRDHPAKLTFTVALEQLTEDDEKIYLCGVGTPLTVDPPLQIEVSVSPGESLPHPALCTCPEP</sequence>
<keyword evidence="8" id="KW-1015">Disulfide bond</keyword>
<evidence type="ECO:0000256" key="4">
    <source>
        <dbReference type="ARBA" id="ARBA00022729"/>
    </source>
</evidence>
<evidence type="ECO:0000256" key="5">
    <source>
        <dbReference type="ARBA" id="ARBA00022859"/>
    </source>
</evidence>
<evidence type="ECO:0000256" key="7">
    <source>
        <dbReference type="ARBA" id="ARBA00023136"/>
    </source>
</evidence>
<keyword evidence="4" id="KW-0732">Signal</keyword>
<dbReference type="SUPFAM" id="SSF48726">
    <property type="entry name" value="Immunoglobulin"/>
    <property type="match status" value="2"/>
</dbReference>
<evidence type="ECO:0000256" key="6">
    <source>
        <dbReference type="ARBA" id="ARBA00022989"/>
    </source>
</evidence>
<dbReference type="Gene3D" id="2.60.40.10">
    <property type="entry name" value="Immunoglobulins"/>
    <property type="match status" value="2"/>
</dbReference>
<accession>A0A8J5ZXY1</accession>
<dbReference type="CDD" id="cd05716">
    <property type="entry name" value="IgV_pIgR_like"/>
    <property type="match status" value="1"/>
</dbReference>
<keyword evidence="5" id="KW-0391">Immunity</keyword>
<dbReference type="InterPro" id="IPR013783">
    <property type="entry name" value="Ig-like_fold"/>
</dbReference>
<dbReference type="InterPro" id="IPR050671">
    <property type="entry name" value="CD300_family_receptors"/>
</dbReference>